<sequence length="596" mass="68665">MIEIFPSLIIELFSSVYVLYVLLVFLSIAYYFSTYTLDKWSKLNVPYPPPLPLFGNSMKMVLTLEEPIHFFSRIYNQFSGEKFCGFYQMTTPFLMLRDPELINSIMVKDFSYFTDHGVDTHPSVNILANSLFLLNGDRWRTMRQKLSPGFTSGKLKDTHEQIKGCIEQLMNVIDDKLKTCDHFELREIIANFSTDVIGASAFGLKLDTIKNGNSDFRKFGKKLFQGNLKQLFIQALLLVCPKLVFALKLKQFPEDVSEFYGSMFKEVLEYRSRNNVIRNDVTQTLIQARNDLVLNNDSTSENKWAEIDIIANAVLMFVAGSETVSTLTCFCLYELALNKEVQDRLREEIVTTKAKYGGNLNNNFLTDLRYMNMVLEEASRKYSITLIILRQATKNYKVPGQSLVIEKGQKIVIPILAIHNDPKYYPNPNTFDPERFSAEEKSKRLNGTYIPFGDGPRLCIGKRLAELEMKFVLTEILSKYEILPCEKTEIPLIIGSPGNIVSPKNGIHLKFKPIVNFNIKVHHRMSKIFLYTILIQRYKSSSLITTDNRLMNFISLFYEAIVLLSTNCLSLDRFNNRTYFVVRNTCNLEFCNNSNF</sequence>
<dbReference type="InterPro" id="IPR001128">
    <property type="entry name" value="Cyt_P450"/>
</dbReference>
<evidence type="ECO:0000256" key="2">
    <source>
        <dbReference type="ARBA" id="ARBA00004174"/>
    </source>
</evidence>
<keyword evidence="8" id="KW-0492">Microsome</keyword>
<gene>
    <name evidence="16" type="ORF">AGLY_001471</name>
</gene>
<dbReference type="SUPFAM" id="SSF48264">
    <property type="entry name" value="Cytochrome P450"/>
    <property type="match status" value="1"/>
</dbReference>
<keyword evidence="5 13" id="KW-0349">Heme</keyword>
<evidence type="ECO:0000256" key="7">
    <source>
        <dbReference type="ARBA" id="ARBA00022824"/>
    </source>
</evidence>
<keyword evidence="7" id="KW-0256">Endoplasmic reticulum</keyword>
<evidence type="ECO:0000256" key="3">
    <source>
        <dbReference type="ARBA" id="ARBA00004406"/>
    </source>
</evidence>
<dbReference type="GO" id="GO:0020037">
    <property type="term" value="F:heme binding"/>
    <property type="evidence" value="ECO:0007669"/>
    <property type="project" value="InterPro"/>
</dbReference>
<evidence type="ECO:0000256" key="8">
    <source>
        <dbReference type="ARBA" id="ARBA00022848"/>
    </source>
</evidence>
<proteinExistence type="inferred from homology"/>
<reference evidence="16 17" key="1">
    <citation type="submission" date="2019-08" db="EMBL/GenBank/DDBJ databases">
        <title>The genome of the soybean aphid Biotype 1, its phylome, world population structure and adaptation to the North American continent.</title>
        <authorList>
            <person name="Giordano R."/>
            <person name="Donthu R.K."/>
            <person name="Hernandez A.G."/>
            <person name="Wright C.L."/>
            <person name="Zimin A.V."/>
        </authorList>
    </citation>
    <scope>NUCLEOTIDE SEQUENCE [LARGE SCALE GENOMIC DNA]</scope>
    <source>
        <tissue evidence="16">Whole aphids</tissue>
    </source>
</reference>
<evidence type="ECO:0000256" key="12">
    <source>
        <dbReference type="ARBA" id="ARBA00023136"/>
    </source>
</evidence>
<keyword evidence="11 14" id="KW-0503">Monooxygenase</keyword>
<organism evidence="16 17">
    <name type="scientific">Aphis glycines</name>
    <name type="common">Soybean aphid</name>
    <dbReference type="NCBI Taxonomy" id="307491"/>
    <lineage>
        <taxon>Eukaryota</taxon>
        <taxon>Metazoa</taxon>
        <taxon>Ecdysozoa</taxon>
        <taxon>Arthropoda</taxon>
        <taxon>Hexapoda</taxon>
        <taxon>Insecta</taxon>
        <taxon>Pterygota</taxon>
        <taxon>Neoptera</taxon>
        <taxon>Paraneoptera</taxon>
        <taxon>Hemiptera</taxon>
        <taxon>Sternorrhyncha</taxon>
        <taxon>Aphidomorpha</taxon>
        <taxon>Aphidoidea</taxon>
        <taxon>Aphididae</taxon>
        <taxon>Aphidini</taxon>
        <taxon>Aphis</taxon>
        <taxon>Aphis</taxon>
    </lineage>
</organism>
<dbReference type="GO" id="GO:0004497">
    <property type="term" value="F:monooxygenase activity"/>
    <property type="evidence" value="ECO:0007669"/>
    <property type="project" value="UniProtKB-KW"/>
</dbReference>
<evidence type="ECO:0000256" key="13">
    <source>
        <dbReference type="PIRSR" id="PIRSR602401-1"/>
    </source>
</evidence>
<dbReference type="InterPro" id="IPR050476">
    <property type="entry name" value="Insect_CytP450_Detox"/>
</dbReference>
<dbReference type="Proteomes" id="UP000475862">
    <property type="component" value="Unassembled WGS sequence"/>
</dbReference>
<comment type="caution">
    <text evidence="16">The sequence shown here is derived from an EMBL/GenBank/DDBJ whole genome shotgun (WGS) entry which is preliminary data.</text>
</comment>
<evidence type="ECO:0008006" key="18">
    <source>
        <dbReference type="Google" id="ProtNLM"/>
    </source>
</evidence>
<dbReference type="GO" id="GO:0005789">
    <property type="term" value="C:endoplasmic reticulum membrane"/>
    <property type="evidence" value="ECO:0007669"/>
    <property type="project" value="UniProtKB-SubCell"/>
</dbReference>
<dbReference type="GO" id="GO:0016705">
    <property type="term" value="F:oxidoreductase activity, acting on paired donors, with incorporation or reduction of molecular oxygen"/>
    <property type="evidence" value="ECO:0007669"/>
    <property type="project" value="InterPro"/>
</dbReference>
<dbReference type="FunFam" id="1.10.630.10:FF:000042">
    <property type="entry name" value="Cytochrome P450"/>
    <property type="match status" value="1"/>
</dbReference>
<dbReference type="CDD" id="cd11056">
    <property type="entry name" value="CYP6-like"/>
    <property type="match status" value="1"/>
</dbReference>
<evidence type="ECO:0000256" key="5">
    <source>
        <dbReference type="ARBA" id="ARBA00022617"/>
    </source>
</evidence>
<evidence type="ECO:0000256" key="6">
    <source>
        <dbReference type="ARBA" id="ARBA00022723"/>
    </source>
</evidence>
<dbReference type="InterPro" id="IPR002401">
    <property type="entry name" value="Cyt_P450_E_grp-I"/>
</dbReference>
<comment type="similarity">
    <text evidence="4 14">Belongs to the cytochrome P450 family.</text>
</comment>
<comment type="cofactor">
    <cofactor evidence="1 13">
        <name>heme</name>
        <dbReference type="ChEBI" id="CHEBI:30413"/>
    </cofactor>
</comment>
<dbReference type="PANTHER" id="PTHR24292">
    <property type="entry name" value="CYTOCHROME P450"/>
    <property type="match status" value="1"/>
</dbReference>
<dbReference type="OrthoDB" id="2789670at2759"/>
<evidence type="ECO:0000256" key="4">
    <source>
        <dbReference type="ARBA" id="ARBA00010617"/>
    </source>
</evidence>
<keyword evidence="10 13" id="KW-0408">Iron</keyword>
<keyword evidence="12 15" id="KW-0472">Membrane</keyword>
<dbReference type="EMBL" id="VYZN01000002">
    <property type="protein sequence ID" value="KAE9544292.1"/>
    <property type="molecule type" value="Genomic_DNA"/>
</dbReference>
<keyword evidence="9 14" id="KW-0560">Oxidoreductase</keyword>
<keyword evidence="6 13" id="KW-0479">Metal-binding</keyword>
<accession>A0A6G0U7N5</accession>
<dbReference type="PROSITE" id="PS00086">
    <property type="entry name" value="CYTOCHROME_P450"/>
    <property type="match status" value="1"/>
</dbReference>
<dbReference type="InterPro" id="IPR036396">
    <property type="entry name" value="Cyt_P450_sf"/>
</dbReference>
<evidence type="ECO:0000256" key="10">
    <source>
        <dbReference type="ARBA" id="ARBA00023004"/>
    </source>
</evidence>
<evidence type="ECO:0000313" key="16">
    <source>
        <dbReference type="EMBL" id="KAE9544292.1"/>
    </source>
</evidence>
<dbReference type="InterPro" id="IPR017972">
    <property type="entry name" value="Cyt_P450_CS"/>
</dbReference>
<dbReference type="PRINTS" id="PR00385">
    <property type="entry name" value="P450"/>
</dbReference>
<dbReference type="Pfam" id="PF00067">
    <property type="entry name" value="p450"/>
    <property type="match status" value="1"/>
</dbReference>
<feature type="transmembrane region" description="Helical" evidence="15">
    <location>
        <begin position="12"/>
        <end position="32"/>
    </location>
</feature>
<keyword evidence="17" id="KW-1185">Reference proteome</keyword>
<comment type="subcellular location">
    <subcellularLocation>
        <location evidence="3">Endoplasmic reticulum membrane</location>
        <topology evidence="3">Peripheral membrane protein</topology>
    </subcellularLocation>
    <subcellularLocation>
        <location evidence="2">Microsome membrane</location>
        <topology evidence="2">Peripheral membrane protein</topology>
    </subcellularLocation>
</comment>
<feature type="binding site" description="axial binding residue" evidence="13">
    <location>
        <position position="459"/>
    </location>
    <ligand>
        <name>heme</name>
        <dbReference type="ChEBI" id="CHEBI:30413"/>
    </ligand>
    <ligandPart>
        <name>Fe</name>
        <dbReference type="ChEBI" id="CHEBI:18248"/>
    </ligandPart>
</feature>
<keyword evidence="15" id="KW-0812">Transmembrane</keyword>
<dbReference type="GO" id="GO:0005506">
    <property type="term" value="F:iron ion binding"/>
    <property type="evidence" value="ECO:0007669"/>
    <property type="project" value="InterPro"/>
</dbReference>
<evidence type="ECO:0000256" key="14">
    <source>
        <dbReference type="RuleBase" id="RU000461"/>
    </source>
</evidence>
<protein>
    <recommendedName>
        <fullName evidence="18">Cytochrome P450</fullName>
    </recommendedName>
</protein>
<dbReference type="AlphaFoldDB" id="A0A6G0U7N5"/>
<evidence type="ECO:0000256" key="9">
    <source>
        <dbReference type="ARBA" id="ARBA00023002"/>
    </source>
</evidence>
<evidence type="ECO:0000256" key="15">
    <source>
        <dbReference type="SAM" id="Phobius"/>
    </source>
</evidence>
<dbReference type="Gene3D" id="1.10.630.10">
    <property type="entry name" value="Cytochrome P450"/>
    <property type="match status" value="1"/>
</dbReference>
<evidence type="ECO:0000313" key="17">
    <source>
        <dbReference type="Proteomes" id="UP000475862"/>
    </source>
</evidence>
<dbReference type="PRINTS" id="PR00463">
    <property type="entry name" value="EP450I"/>
</dbReference>
<evidence type="ECO:0000256" key="11">
    <source>
        <dbReference type="ARBA" id="ARBA00023033"/>
    </source>
</evidence>
<evidence type="ECO:0000256" key="1">
    <source>
        <dbReference type="ARBA" id="ARBA00001971"/>
    </source>
</evidence>
<keyword evidence="15" id="KW-1133">Transmembrane helix</keyword>
<name>A0A6G0U7N5_APHGL</name>
<dbReference type="PANTHER" id="PTHR24292:SF45">
    <property type="entry name" value="CYTOCHROME P450 6G1-RELATED"/>
    <property type="match status" value="1"/>
</dbReference>